<evidence type="ECO:0000313" key="3">
    <source>
        <dbReference type="Proteomes" id="UP000635565"/>
    </source>
</evidence>
<feature type="compositionally biased region" description="Basic residues" evidence="1">
    <location>
        <begin position="82"/>
        <end position="98"/>
    </location>
</feature>
<organism evidence="2 3">
    <name type="scientific">Dictyobacter formicarum</name>
    <dbReference type="NCBI Taxonomy" id="2778368"/>
    <lineage>
        <taxon>Bacteria</taxon>
        <taxon>Bacillati</taxon>
        <taxon>Chloroflexota</taxon>
        <taxon>Ktedonobacteria</taxon>
        <taxon>Ktedonobacterales</taxon>
        <taxon>Dictyobacteraceae</taxon>
        <taxon>Dictyobacter</taxon>
    </lineage>
</organism>
<proteinExistence type="predicted"/>
<protein>
    <submittedName>
        <fullName evidence="2">Uncharacterized protein</fullName>
    </submittedName>
</protein>
<dbReference type="RefSeq" id="WP_201363554.1">
    <property type="nucleotide sequence ID" value="NZ_BNJJ01000010.1"/>
</dbReference>
<evidence type="ECO:0000313" key="2">
    <source>
        <dbReference type="EMBL" id="GHO85925.1"/>
    </source>
</evidence>
<sequence length="108" mass="11727">MLMKKTVPCEHARETFAATSPDYSVAIVELADEDLANVVAGAGYAADAYELDDMDLGGAPPGMYGQAPAPPTVPGGVIRRHRRRAARRLGRRAARRYRQSYTQQPVSP</sequence>
<feature type="region of interest" description="Disordered" evidence="1">
    <location>
        <begin position="82"/>
        <end position="108"/>
    </location>
</feature>
<evidence type="ECO:0000256" key="1">
    <source>
        <dbReference type="SAM" id="MobiDB-lite"/>
    </source>
</evidence>
<feature type="compositionally biased region" description="Polar residues" evidence="1">
    <location>
        <begin position="99"/>
        <end position="108"/>
    </location>
</feature>
<dbReference type="EMBL" id="BNJJ01000010">
    <property type="protein sequence ID" value="GHO85925.1"/>
    <property type="molecule type" value="Genomic_DNA"/>
</dbReference>
<dbReference type="Proteomes" id="UP000635565">
    <property type="component" value="Unassembled WGS sequence"/>
</dbReference>
<keyword evidence="3" id="KW-1185">Reference proteome</keyword>
<name>A0ABQ3VIA5_9CHLR</name>
<gene>
    <name evidence="2" type="ORF">KSZ_39310</name>
</gene>
<reference evidence="2 3" key="1">
    <citation type="journal article" date="2021" name="Int. J. Syst. Evol. Microbiol.">
        <title>Reticulibacter mediterranei gen. nov., sp. nov., within the new family Reticulibacteraceae fam. nov., and Ktedonospora formicarum gen. nov., sp. nov., Ktedonobacter robiniae sp. nov., Dictyobacter formicarum sp. nov. and Dictyobacter arantiisoli sp. nov., belonging to the class Ktedonobacteria.</title>
        <authorList>
            <person name="Yabe S."/>
            <person name="Zheng Y."/>
            <person name="Wang C.M."/>
            <person name="Sakai Y."/>
            <person name="Abe K."/>
            <person name="Yokota A."/>
            <person name="Donadio S."/>
            <person name="Cavaletti L."/>
            <person name="Monciardini P."/>
        </authorList>
    </citation>
    <scope>NUCLEOTIDE SEQUENCE [LARGE SCALE GENOMIC DNA]</scope>
    <source>
        <strain evidence="2 3">SOSP1-9</strain>
    </source>
</reference>
<accession>A0ABQ3VIA5</accession>
<comment type="caution">
    <text evidence="2">The sequence shown here is derived from an EMBL/GenBank/DDBJ whole genome shotgun (WGS) entry which is preliminary data.</text>
</comment>